<reference evidence="1" key="1">
    <citation type="journal article" date="2004" name="Nature">
        <title>Genome duplication in the teleost fish Tetraodon nigroviridis reveals the early vertebrate proto-karyotype.</title>
        <authorList>
            <person name="Jaillon O."/>
            <person name="Aury J.-M."/>
            <person name="Brunet F."/>
            <person name="Petit J.-L."/>
            <person name="Stange-Thomann N."/>
            <person name="Mauceli E."/>
            <person name="Bouneau L."/>
            <person name="Fischer C."/>
            <person name="Ozouf-Costaz C."/>
            <person name="Bernot A."/>
            <person name="Nicaud S."/>
            <person name="Jaffe D."/>
            <person name="Fisher S."/>
            <person name="Lutfalla G."/>
            <person name="Dossat C."/>
            <person name="Segurens B."/>
            <person name="Dasilva C."/>
            <person name="Salanoubat M."/>
            <person name="Levy M."/>
            <person name="Boudet N."/>
            <person name="Castellano S."/>
            <person name="Anthouard V."/>
            <person name="Jubin C."/>
            <person name="Castelli V."/>
            <person name="Katinka M."/>
            <person name="Vacherie B."/>
            <person name="Biemont C."/>
            <person name="Skalli Z."/>
            <person name="Cattolico L."/>
            <person name="Poulain J."/>
            <person name="De Berardinis V."/>
            <person name="Cruaud C."/>
            <person name="Duprat S."/>
            <person name="Brottier P."/>
            <person name="Coutanceau J.-P."/>
            <person name="Gouzy J."/>
            <person name="Parra G."/>
            <person name="Lardier G."/>
            <person name="Chapple C."/>
            <person name="McKernan K.J."/>
            <person name="McEwan P."/>
            <person name="Bosak S."/>
            <person name="Kellis M."/>
            <person name="Volff J.-N."/>
            <person name="Guigo R."/>
            <person name="Zody M.C."/>
            <person name="Mesirov J."/>
            <person name="Lindblad-Toh K."/>
            <person name="Birren B."/>
            <person name="Nusbaum C."/>
            <person name="Kahn D."/>
            <person name="Robinson-Rechavi M."/>
            <person name="Laudet V."/>
            <person name="Schachter V."/>
            <person name="Quetier F."/>
            <person name="Saurin W."/>
            <person name="Scarpelli C."/>
            <person name="Wincker P."/>
            <person name="Lander E.S."/>
            <person name="Weissenbach J."/>
            <person name="Roest Crollius H."/>
        </authorList>
    </citation>
    <scope>NUCLEOTIDE SEQUENCE [LARGE SCALE GENOMIC DNA]</scope>
</reference>
<protein>
    <submittedName>
        <fullName evidence="1">(spotted green pufferfish) hypothetical protein</fullName>
    </submittedName>
</protein>
<dbReference type="OrthoDB" id="548217at2759"/>
<dbReference type="KEGG" id="tng:GSTEN00012105G001"/>
<dbReference type="Gene3D" id="3.30.200.20">
    <property type="entry name" value="Phosphorylase Kinase, domain 1"/>
    <property type="match status" value="1"/>
</dbReference>
<gene>
    <name evidence="1" type="ORF">GSTENG00012105001</name>
</gene>
<reference evidence="1" key="2">
    <citation type="submission" date="2004-02" db="EMBL/GenBank/DDBJ databases">
        <authorList>
            <consortium name="Genoscope"/>
            <consortium name="Whitehead Institute Centre for Genome Research"/>
        </authorList>
    </citation>
    <scope>NUCLEOTIDE SEQUENCE</scope>
</reference>
<dbReference type="InterPro" id="IPR011009">
    <property type="entry name" value="Kinase-like_dom_sf"/>
</dbReference>
<organism evidence="1">
    <name type="scientific">Tetraodon nigroviridis</name>
    <name type="common">Spotted green pufferfish</name>
    <name type="synonym">Chelonodon nigroviridis</name>
    <dbReference type="NCBI Taxonomy" id="99883"/>
    <lineage>
        <taxon>Eukaryota</taxon>
        <taxon>Metazoa</taxon>
        <taxon>Chordata</taxon>
        <taxon>Craniata</taxon>
        <taxon>Vertebrata</taxon>
        <taxon>Euteleostomi</taxon>
        <taxon>Actinopterygii</taxon>
        <taxon>Neopterygii</taxon>
        <taxon>Teleostei</taxon>
        <taxon>Neoteleostei</taxon>
        <taxon>Acanthomorphata</taxon>
        <taxon>Eupercaria</taxon>
        <taxon>Tetraodontiformes</taxon>
        <taxon>Tetradontoidea</taxon>
        <taxon>Tetraodontidae</taxon>
        <taxon>Tetraodon</taxon>
    </lineage>
</organism>
<dbReference type="AlphaFoldDB" id="Q4SV87"/>
<proteinExistence type="predicted"/>
<dbReference type="SUPFAM" id="SSF56112">
    <property type="entry name" value="Protein kinase-like (PK-like)"/>
    <property type="match status" value="1"/>
</dbReference>
<dbReference type="EMBL" id="CAAE01013775">
    <property type="protein sequence ID" value="CAF95445.1"/>
    <property type="molecule type" value="Genomic_DNA"/>
</dbReference>
<comment type="caution">
    <text evidence="1">The sequence shown here is derived from an EMBL/GenBank/DDBJ whole genome shotgun (WGS) entry which is preliminary data.</text>
</comment>
<accession>Q4SV87</accession>
<feature type="non-terminal residue" evidence="1">
    <location>
        <position position="1"/>
    </location>
</feature>
<evidence type="ECO:0000313" key="1">
    <source>
        <dbReference type="EMBL" id="CAF95445.1"/>
    </source>
</evidence>
<name>Q4SV87_TETNG</name>
<sequence>FDFMKNPDIGDVMNKFEVLGIVGEGAYGVVLKCRHKVRSDSLPHDHLF</sequence>